<dbReference type="InterPro" id="IPR050086">
    <property type="entry name" value="MetN_ABC_transporter-like"/>
</dbReference>
<dbReference type="KEGG" id="gqu:AWC35_06935"/>
<evidence type="ECO:0000313" key="10">
    <source>
        <dbReference type="EMBL" id="ATA19103.1"/>
    </source>
</evidence>
<dbReference type="FunFam" id="3.40.50.300:FF:000020">
    <property type="entry name" value="Amino acid ABC transporter ATP-binding component"/>
    <property type="match status" value="1"/>
</dbReference>
<keyword evidence="3" id="KW-0813">Transport</keyword>
<evidence type="ECO:0000313" key="11">
    <source>
        <dbReference type="Proteomes" id="UP000217182"/>
    </source>
</evidence>
<dbReference type="SUPFAM" id="SSF52540">
    <property type="entry name" value="P-loop containing nucleoside triphosphate hydrolases"/>
    <property type="match status" value="1"/>
</dbReference>
<protein>
    <submittedName>
        <fullName evidence="10">Amino acid transporter</fullName>
    </submittedName>
</protein>
<evidence type="ECO:0000259" key="9">
    <source>
        <dbReference type="PROSITE" id="PS50893"/>
    </source>
</evidence>
<dbReference type="GO" id="GO:0016887">
    <property type="term" value="F:ATP hydrolysis activity"/>
    <property type="evidence" value="ECO:0007669"/>
    <property type="project" value="InterPro"/>
</dbReference>
<dbReference type="GO" id="GO:0005886">
    <property type="term" value="C:plasma membrane"/>
    <property type="evidence" value="ECO:0007669"/>
    <property type="project" value="UniProtKB-SubCell"/>
</dbReference>
<gene>
    <name evidence="10" type="ORF">AWC35_06935</name>
</gene>
<evidence type="ECO:0000256" key="3">
    <source>
        <dbReference type="ARBA" id="ARBA00022448"/>
    </source>
</evidence>
<keyword evidence="6" id="KW-0067">ATP-binding</keyword>
<dbReference type="EMBL" id="CP014136">
    <property type="protein sequence ID" value="ATA19103.1"/>
    <property type="molecule type" value="Genomic_DNA"/>
</dbReference>
<dbReference type="CDD" id="cd03262">
    <property type="entry name" value="ABC_HisP_GlnQ"/>
    <property type="match status" value="1"/>
</dbReference>
<dbReference type="PROSITE" id="PS00211">
    <property type="entry name" value="ABC_TRANSPORTER_1"/>
    <property type="match status" value="1"/>
</dbReference>
<dbReference type="InterPro" id="IPR017871">
    <property type="entry name" value="ABC_transporter-like_CS"/>
</dbReference>
<accession>A0A250AYP2</accession>
<dbReference type="OrthoDB" id="9811169at2"/>
<dbReference type="SMART" id="SM00382">
    <property type="entry name" value="AAA"/>
    <property type="match status" value="1"/>
</dbReference>
<reference evidence="10 11" key="1">
    <citation type="submission" date="2016-01" db="EMBL/GenBank/DDBJ databases">
        <authorList>
            <person name="Oliw E.H."/>
        </authorList>
    </citation>
    <scope>NUCLEOTIDE SEQUENCE [LARGE SCALE GENOMIC DNA]</scope>
    <source>
        <strain evidence="10 11">FRB97</strain>
    </source>
</reference>
<dbReference type="GO" id="GO:0005524">
    <property type="term" value="F:ATP binding"/>
    <property type="evidence" value="ECO:0007669"/>
    <property type="project" value="UniProtKB-KW"/>
</dbReference>
<dbReference type="RefSeq" id="WP_095845705.1">
    <property type="nucleotide sequence ID" value="NZ_CP014136.1"/>
</dbReference>
<dbReference type="PANTHER" id="PTHR43166">
    <property type="entry name" value="AMINO ACID IMPORT ATP-BINDING PROTEIN"/>
    <property type="match status" value="1"/>
</dbReference>
<dbReference type="Gene3D" id="3.40.50.300">
    <property type="entry name" value="P-loop containing nucleotide triphosphate hydrolases"/>
    <property type="match status" value="1"/>
</dbReference>
<sequence length="268" mass="30012">MTHIEPSLLRIKELNKRYGELHVLKNVALNVNRGEVVSIIGASGSGKSTFLRCLNVLEMPQSGFMEFGEFSFDFRDGARAQPSTEQLQQLRTQIGMVFQSYHLWPHMTVLENVIEAPLRVKKMSRKAAVEVADALLNRVGMYEKRDQYPGRLSGGQQQRVAIARALAMKPRMMLFDEATSALDPELVGEVLTLIAALAEEGMTMLLVTHEIAFARDVSSRVLFFDQGVVAEDGPPQRVLADPESPRLRQFLSRILHEDISPAARRNVP</sequence>
<proteinExistence type="inferred from homology"/>
<dbReference type="GO" id="GO:0015424">
    <property type="term" value="F:ABC-type amino acid transporter activity"/>
    <property type="evidence" value="ECO:0007669"/>
    <property type="project" value="InterPro"/>
</dbReference>
<dbReference type="InterPro" id="IPR003439">
    <property type="entry name" value="ABC_transporter-like_ATP-bd"/>
</dbReference>
<evidence type="ECO:0000256" key="6">
    <source>
        <dbReference type="ARBA" id="ARBA00022840"/>
    </source>
</evidence>
<evidence type="ECO:0000256" key="1">
    <source>
        <dbReference type="ARBA" id="ARBA00004417"/>
    </source>
</evidence>
<evidence type="ECO:0000256" key="2">
    <source>
        <dbReference type="ARBA" id="ARBA00005417"/>
    </source>
</evidence>
<keyword evidence="4" id="KW-1003">Cell membrane</keyword>
<dbReference type="AlphaFoldDB" id="A0A250AYP2"/>
<comment type="subcellular location">
    <subcellularLocation>
        <location evidence="1">Cell inner membrane</location>
        <topology evidence="1">Peripheral membrane protein</topology>
    </subcellularLocation>
</comment>
<dbReference type="PIRSF" id="PIRSF039085">
    <property type="entry name" value="ABC_ATPase_HisP"/>
    <property type="match status" value="1"/>
</dbReference>
<keyword evidence="5" id="KW-0547">Nucleotide-binding</keyword>
<dbReference type="PROSITE" id="PS50893">
    <property type="entry name" value="ABC_TRANSPORTER_2"/>
    <property type="match status" value="1"/>
</dbReference>
<dbReference type="PANTHER" id="PTHR43166:SF9">
    <property type="entry name" value="GLUTAMATE_ASPARTATE IMPORT ATP-BINDING PROTEIN GLTL"/>
    <property type="match status" value="1"/>
</dbReference>
<dbReference type="Pfam" id="PF00005">
    <property type="entry name" value="ABC_tran"/>
    <property type="match status" value="1"/>
</dbReference>
<evidence type="ECO:0000256" key="4">
    <source>
        <dbReference type="ARBA" id="ARBA00022475"/>
    </source>
</evidence>
<organism evidence="10 11">
    <name type="scientific">Gibbsiella quercinecans</name>
    <dbReference type="NCBI Taxonomy" id="929813"/>
    <lineage>
        <taxon>Bacteria</taxon>
        <taxon>Pseudomonadati</taxon>
        <taxon>Pseudomonadota</taxon>
        <taxon>Gammaproteobacteria</taxon>
        <taxon>Enterobacterales</taxon>
        <taxon>Yersiniaceae</taxon>
        <taxon>Gibbsiella</taxon>
    </lineage>
</organism>
<feature type="domain" description="ABC transporter" evidence="9">
    <location>
        <begin position="9"/>
        <end position="251"/>
    </location>
</feature>
<name>A0A250AYP2_9GAMM</name>
<keyword evidence="11" id="KW-1185">Reference proteome</keyword>
<dbReference type="InterPro" id="IPR027417">
    <property type="entry name" value="P-loop_NTPase"/>
</dbReference>
<keyword evidence="8" id="KW-0472">Membrane</keyword>
<evidence type="ECO:0000256" key="7">
    <source>
        <dbReference type="ARBA" id="ARBA00022970"/>
    </source>
</evidence>
<comment type="similarity">
    <text evidence="2">Belongs to the ABC transporter superfamily.</text>
</comment>
<dbReference type="Proteomes" id="UP000217182">
    <property type="component" value="Chromosome"/>
</dbReference>
<evidence type="ECO:0000256" key="8">
    <source>
        <dbReference type="ARBA" id="ARBA00023136"/>
    </source>
</evidence>
<evidence type="ECO:0000256" key="5">
    <source>
        <dbReference type="ARBA" id="ARBA00022741"/>
    </source>
</evidence>
<keyword evidence="7" id="KW-0029">Amino-acid transport</keyword>
<dbReference type="InterPro" id="IPR003593">
    <property type="entry name" value="AAA+_ATPase"/>
</dbReference>
<dbReference type="InterPro" id="IPR030679">
    <property type="entry name" value="ABC_ATPase_HisP-typ"/>
</dbReference>